<dbReference type="EMBL" id="JAWDGP010007325">
    <property type="protein sequence ID" value="KAK3725785.1"/>
    <property type="molecule type" value="Genomic_DNA"/>
</dbReference>
<comment type="caution">
    <text evidence="1">The sequence shown here is derived from an EMBL/GenBank/DDBJ whole genome shotgun (WGS) entry which is preliminary data.</text>
</comment>
<proteinExistence type="predicted"/>
<gene>
    <name evidence="1" type="ORF">RRG08_030015</name>
</gene>
<name>A0AAE0XYI5_9GAST</name>
<protein>
    <submittedName>
        <fullName evidence="1">Uncharacterized protein</fullName>
    </submittedName>
</protein>
<accession>A0AAE0XYI5</accession>
<evidence type="ECO:0000313" key="1">
    <source>
        <dbReference type="EMBL" id="KAK3725785.1"/>
    </source>
</evidence>
<reference evidence="1" key="1">
    <citation type="journal article" date="2023" name="G3 (Bethesda)">
        <title>A reference genome for the long-term kleptoplast-retaining sea slug Elysia crispata morphotype clarki.</title>
        <authorList>
            <person name="Eastman K.E."/>
            <person name="Pendleton A.L."/>
            <person name="Shaikh M.A."/>
            <person name="Suttiyut T."/>
            <person name="Ogas R."/>
            <person name="Tomko P."/>
            <person name="Gavelis G."/>
            <person name="Widhalm J.R."/>
            <person name="Wisecaver J.H."/>
        </authorList>
    </citation>
    <scope>NUCLEOTIDE SEQUENCE</scope>
    <source>
        <strain evidence="1">ECLA1</strain>
    </source>
</reference>
<keyword evidence="2" id="KW-1185">Reference proteome</keyword>
<dbReference type="AlphaFoldDB" id="A0AAE0XYI5"/>
<sequence length="77" mass="8501">MRLHCANFSTTIQVASFHMDDLPHSYVSMVTCLESSLDPMRFVSLAEEFSVLSADLVGHGGSVDRLRVLEGSVWTGR</sequence>
<dbReference type="Proteomes" id="UP001283361">
    <property type="component" value="Unassembled WGS sequence"/>
</dbReference>
<organism evidence="1 2">
    <name type="scientific">Elysia crispata</name>
    <name type="common">lettuce slug</name>
    <dbReference type="NCBI Taxonomy" id="231223"/>
    <lineage>
        <taxon>Eukaryota</taxon>
        <taxon>Metazoa</taxon>
        <taxon>Spiralia</taxon>
        <taxon>Lophotrochozoa</taxon>
        <taxon>Mollusca</taxon>
        <taxon>Gastropoda</taxon>
        <taxon>Heterobranchia</taxon>
        <taxon>Euthyneura</taxon>
        <taxon>Panpulmonata</taxon>
        <taxon>Sacoglossa</taxon>
        <taxon>Placobranchoidea</taxon>
        <taxon>Plakobranchidae</taxon>
        <taxon>Elysia</taxon>
    </lineage>
</organism>
<evidence type="ECO:0000313" key="2">
    <source>
        <dbReference type="Proteomes" id="UP001283361"/>
    </source>
</evidence>